<keyword evidence="1" id="KW-0378">Hydrolase</keyword>
<dbReference type="Gene3D" id="3.40.50.1820">
    <property type="entry name" value="alpha/beta hydrolase"/>
    <property type="match status" value="2"/>
</dbReference>
<evidence type="ECO:0000313" key="2">
    <source>
        <dbReference type="EMBL" id="RAL38053.1"/>
    </source>
</evidence>
<dbReference type="GO" id="GO:0016790">
    <property type="term" value="F:thiolester hydrolase activity"/>
    <property type="evidence" value="ECO:0007669"/>
    <property type="project" value="TreeGrafter"/>
</dbReference>
<keyword evidence="3" id="KW-1185">Reference proteome</keyword>
<evidence type="ECO:0008006" key="4">
    <source>
        <dbReference type="Google" id="ProtNLM"/>
    </source>
</evidence>
<dbReference type="PANTHER" id="PTHR11247">
    <property type="entry name" value="PALMITOYL-PROTEIN THIOESTERASE/DOLICHYLDIPHOSPHATASE 1"/>
    <property type="match status" value="1"/>
</dbReference>
<dbReference type="SUPFAM" id="SSF53474">
    <property type="entry name" value="alpha/beta-Hydrolases"/>
    <property type="match status" value="1"/>
</dbReference>
<organism evidence="2 3">
    <name type="scientific">Cuscuta australis</name>
    <dbReference type="NCBI Taxonomy" id="267555"/>
    <lineage>
        <taxon>Eukaryota</taxon>
        <taxon>Viridiplantae</taxon>
        <taxon>Streptophyta</taxon>
        <taxon>Embryophyta</taxon>
        <taxon>Tracheophyta</taxon>
        <taxon>Spermatophyta</taxon>
        <taxon>Magnoliopsida</taxon>
        <taxon>eudicotyledons</taxon>
        <taxon>Gunneridae</taxon>
        <taxon>Pentapetalae</taxon>
        <taxon>asterids</taxon>
        <taxon>lamiids</taxon>
        <taxon>Solanales</taxon>
        <taxon>Convolvulaceae</taxon>
        <taxon>Cuscuteae</taxon>
        <taxon>Cuscuta</taxon>
        <taxon>Cuscuta subgen. Grammica</taxon>
        <taxon>Cuscuta sect. Cleistogrammica</taxon>
    </lineage>
</organism>
<dbReference type="PANTHER" id="PTHR11247:SF60">
    <property type="entry name" value="PALMITOYL-PROTEIN THIOESTERASE 1-LIKE"/>
    <property type="match status" value="1"/>
</dbReference>
<dbReference type="InterPro" id="IPR029058">
    <property type="entry name" value="AB_hydrolase_fold"/>
</dbReference>
<name>A0A328D2F5_9ASTE</name>
<reference evidence="2 3" key="1">
    <citation type="submission" date="2018-06" db="EMBL/GenBank/DDBJ databases">
        <title>The Genome of Cuscuta australis (Dodder) Provides Insight into the Evolution of Plant Parasitism.</title>
        <authorList>
            <person name="Liu H."/>
        </authorList>
    </citation>
    <scope>NUCLEOTIDE SEQUENCE [LARGE SCALE GENOMIC DNA]</scope>
    <source>
        <strain evidence="3">cv. Yunnan</strain>
        <tissue evidence="2">Vines</tissue>
    </source>
</reference>
<accession>A0A328D2F5</accession>
<evidence type="ECO:0000256" key="1">
    <source>
        <dbReference type="ARBA" id="ARBA00022801"/>
    </source>
</evidence>
<dbReference type="Proteomes" id="UP000249390">
    <property type="component" value="Unassembled WGS sequence"/>
</dbReference>
<sequence>MIGVGMQCNDPGSIFYVSMLSILSGVQGSCVEIGFGASDSWTMPLDQQVEIACAKVRGMPQLQQGYNLVGLSQGNIIGRGMIELCDNLPPVGPRCGALSYLYKMGVYSGLVQDIPGYLEGCKFLPKINNEIPSSNNTLHKQRFSSLQNLVLIMFESDSVVIPALSSWFGFYQDGDSTTVLPPQQTRLYKEDLFGLKTLDEAGKVKFIRVGGAHLEITIPEMQQYVVPYLIG</sequence>
<dbReference type="Pfam" id="PF02089">
    <property type="entry name" value="Palm_thioest"/>
    <property type="match status" value="2"/>
</dbReference>
<dbReference type="EMBL" id="NQVE01000215">
    <property type="protein sequence ID" value="RAL38053.1"/>
    <property type="molecule type" value="Genomic_DNA"/>
</dbReference>
<comment type="caution">
    <text evidence="2">The sequence shown here is derived from an EMBL/GenBank/DDBJ whole genome shotgun (WGS) entry which is preliminary data.</text>
</comment>
<dbReference type="AlphaFoldDB" id="A0A328D2F5"/>
<proteinExistence type="predicted"/>
<gene>
    <name evidence="2" type="ORF">DM860_000747</name>
</gene>
<evidence type="ECO:0000313" key="3">
    <source>
        <dbReference type="Proteomes" id="UP000249390"/>
    </source>
</evidence>
<protein>
    <recommendedName>
        <fullName evidence="4">Palmitoyl-protein thioesterase 1</fullName>
    </recommendedName>
</protein>